<accession>A0A1E3I4T0</accession>
<dbReference type="RefSeq" id="XP_018996841.1">
    <property type="nucleotide sequence ID" value="XM_019134414.1"/>
</dbReference>
<reference evidence="1 2" key="1">
    <citation type="submission" date="2016-06" db="EMBL/GenBank/DDBJ databases">
        <title>Evolution of pathogenesis and genome organization in the Tremellales.</title>
        <authorList>
            <person name="Cuomo C."/>
            <person name="Litvintseva A."/>
            <person name="Heitman J."/>
            <person name="Chen Y."/>
            <person name="Sun S."/>
            <person name="Springer D."/>
            <person name="Dromer F."/>
            <person name="Young S."/>
            <person name="Zeng Q."/>
            <person name="Chapman S."/>
            <person name="Gujja S."/>
            <person name="Saif S."/>
            <person name="Birren B."/>
        </authorList>
    </citation>
    <scope>NUCLEOTIDE SEQUENCE [LARGE SCALE GENOMIC DNA]</scope>
    <source>
        <strain evidence="1 2">CBS 6039</strain>
    </source>
</reference>
<sequence length="106" mass="11980">MAWLRDQGCYRLAPRSRLLLEPRLERRAPCTPWAVSSGQTKESVMLVTLKRICTEPAPQRLKFNLNLNLNLSPRPCCLLPFVFLCADQSTGQCKNHLTLCVLSALP</sequence>
<evidence type="ECO:0000313" key="1">
    <source>
        <dbReference type="EMBL" id="ODN82841.1"/>
    </source>
</evidence>
<proteinExistence type="predicted"/>
<dbReference type="AlphaFoldDB" id="A0A1E3I4T0"/>
<dbReference type="GeneID" id="30152414"/>
<dbReference type="Proteomes" id="UP000094065">
    <property type="component" value="Unassembled WGS sequence"/>
</dbReference>
<protein>
    <submittedName>
        <fullName evidence="1">Uncharacterized protein</fullName>
    </submittedName>
</protein>
<dbReference type="EMBL" id="AWGJ01000002">
    <property type="protein sequence ID" value="ODN82841.1"/>
    <property type="molecule type" value="Genomic_DNA"/>
</dbReference>
<comment type="caution">
    <text evidence="1">The sequence shown here is derived from an EMBL/GenBank/DDBJ whole genome shotgun (WGS) entry which is preliminary data.</text>
</comment>
<gene>
    <name evidence="1" type="ORF">L202_01105</name>
</gene>
<keyword evidence="2" id="KW-1185">Reference proteome</keyword>
<organism evidence="1 2">
    <name type="scientific">Cryptococcus amylolentus CBS 6039</name>
    <dbReference type="NCBI Taxonomy" id="1295533"/>
    <lineage>
        <taxon>Eukaryota</taxon>
        <taxon>Fungi</taxon>
        <taxon>Dikarya</taxon>
        <taxon>Basidiomycota</taxon>
        <taxon>Agaricomycotina</taxon>
        <taxon>Tremellomycetes</taxon>
        <taxon>Tremellales</taxon>
        <taxon>Cryptococcaceae</taxon>
        <taxon>Cryptococcus</taxon>
    </lineage>
</organism>
<name>A0A1E3I4T0_9TREE</name>
<evidence type="ECO:0000313" key="2">
    <source>
        <dbReference type="Proteomes" id="UP000094065"/>
    </source>
</evidence>